<keyword evidence="2" id="KW-0732">Signal</keyword>
<gene>
    <name evidence="3" type="ORF">LSTR_LSTR015873</name>
</gene>
<name>A0A482XHZ2_LAOST</name>
<organism evidence="3 4">
    <name type="scientific">Laodelphax striatellus</name>
    <name type="common">Small brown planthopper</name>
    <name type="synonym">Delphax striatella</name>
    <dbReference type="NCBI Taxonomy" id="195883"/>
    <lineage>
        <taxon>Eukaryota</taxon>
        <taxon>Metazoa</taxon>
        <taxon>Ecdysozoa</taxon>
        <taxon>Arthropoda</taxon>
        <taxon>Hexapoda</taxon>
        <taxon>Insecta</taxon>
        <taxon>Pterygota</taxon>
        <taxon>Neoptera</taxon>
        <taxon>Paraneoptera</taxon>
        <taxon>Hemiptera</taxon>
        <taxon>Auchenorrhyncha</taxon>
        <taxon>Fulgoroidea</taxon>
        <taxon>Delphacidae</taxon>
        <taxon>Criomorphinae</taxon>
        <taxon>Laodelphax</taxon>
    </lineage>
</organism>
<evidence type="ECO:0000256" key="2">
    <source>
        <dbReference type="SAM" id="SignalP"/>
    </source>
</evidence>
<evidence type="ECO:0000256" key="1">
    <source>
        <dbReference type="SAM" id="MobiDB-lite"/>
    </source>
</evidence>
<evidence type="ECO:0000313" key="4">
    <source>
        <dbReference type="Proteomes" id="UP000291343"/>
    </source>
</evidence>
<evidence type="ECO:0000313" key="3">
    <source>
        <dbReference type="EMBL" id="RZF45433.1"/>
    </source>
</evidence>
<sequence length="110" mass="12721">MGNRSNKFCSTNFLLRLLLWGCFYVDPLRISQVMVMKGRLRVGAPRLPPNLIWKRKETRPQIRPLIASLRLACYASNMNSQFRSESQSQERNLVIVGTSSKRGPMNTHER</sequence>
<feature type="compositionally biased region" description="Low complexity" evidence="1">
    <location>
        <begin position="82"/>
        <end position="91"/>
    </location>
</feature>
<reference evidence="3 4" key="1">
    <citation type="journal article" date="2017" name="Gigascience">
        <title>Genome sequence of the small brown planthopper, Laodelphax striatellus.</title>
        <authorList>
            <person name="Zhu J."/>
            <person name="Jiang F."/>
            <person name="Wang X."/>
            <person name="Yang P."/>
            <person name="Bao Y."/>
            <person name="Zhao W."/>
            <person name="Wang W."/>
            <person name="Lu H."/>
            <person name="Wang Q."/>
            <person name="Cui N."/>
            <person name="Li J."/>
            <person name="Chen X."/>
            <person name="Luo L."/>
            <person name="Yu J."/>
            <person name="Kang L."/>
            <person name="Cui F."/>
        </authorList>
    </citation>
    <scope>NUCLEOTIDE SEQUENCE [LARGE SCALE GENOMIC DNA]</scope>
    <source>
        <strain evidence="3">Lst14</strain>
    </source>
</reference>
<dbReference type="AlphaFoldDB" id="A0A482XHZ2"/>
<dbReference type="EMBL" id="QKKF02009175">
    <property type="protein sequence ID" value="RZF45433.1"/>
    <property type="molecule type" value="Genomic_DNA"/>
</dbReference>
<protein>
    <submittedName>
        <fullName evidence="3">Uncharacterized protein</fullName>
    </submittedName>
</protein>
<dbReference type="InParanoid" id="A0A482XHZ2"/>
<keyword evidence="4" id="KW-1185">Reference proteome</keyword>
<feature type="signal peptide" evidence="2">
    <location>
        <begin position="1"/>
        <end position="24"/>
    </location>
</feature>
<feature type="chain" id="PRO_5019750529" evidence="2">
    <location>
        <begin position="25"/>
        <end position="110"/>
    </location>
</feature>
<comment type="caution">
    <text evidence="3">The sequence shown here is derived from an EMBL/GenBank/DDBJ whole genome shotgun (WGS) entry which is preliminary data.</text>
</comment>
<feature type="region of interest" description="Disordered" evidence="1">
    <location>
        <begin position="82"/>
        <end position="110"/>
    </location>
</feature>
<proteinExistence type="predicted"/>
<accession>A0A482XHZ2</accession>
<dbReference type="Proteomes" id="UP000291343">
    <property type="component" value="Unassembled WGS sequence"/>
</dbReference>